<evidence type="ECO:0000313" key="8">
    <source>
        <dbReference type="Proteomes" id="UP000316747"/>
    </source>
</evidence>
<reference evidence="7 8" key="1">
    <citation type="submission" date="2019-06" db="EMBL/GenBank/DDBJ databases">
        <title>Genome sequencing of plant associated microbes to promote plant fitness in Sorghum bicolor and Oryza sativa.</title>
        <authorList>
            <person name="Coleman-Derr D."/>
        </authorList>
    </citation>
    <scope>NUCLEOTIDE SEQUENCE [LARGE SCALE GENOMIC DNA]</scope>
    <source>
        <strain evidence="7 8">KV-663</strain>
    </source>
</reference>
<keyword evidence="2" id="KW-0119">Carbohydrate metabolism</keyword>
<evidence type="ECO:0000256" key="3">
    <source>
        <dbReference type="ARBA" id="ARBA00022679"/>
    </source>
</evidence>
<proteinExistence type="inferred from homology"/>
<evidence type="ECO:0000256" key="2">
    <source>
        <dbReference type="ARBA" id="ARBA00022629"/>
    </source>
</evidence>
<dbReference type="RefSeq" id="WP_141841502.1">
    <property type="nucleotide sequence ID" value="NZ_VFPM01000001.1"/>
</dbReference>
<name>A0A543HZJ9_9MICO</name>
<dbReference type="EMBL" id="VFPM01000001">
    <property type="protein sequence ID" value="TQM63766.1"/>
    <property type="molecule type" value="Genomic_DNA"/>
</dbReference>
<dbReference type="Proteomes" id="UP000316747">
    <property type="component" value="Unassembled WGS sequence"/>
</dbReference>
<comment type="similarity">
    <text evidence="1">Belongs to the FGGY kinase family.</text>
</comment>
<keyword evidence="4 7" id="KW-0418">Kinase</keyword>
<dbReference type="InterPro" id="IPR043129">
    <property type="entry name" value="ATPase_NBD"/>
</dbReference>
<gene>
    <name evidence="7" type="ORF">FBY41_0115</name>
</gene>
<dbReference type="AlphaFoldDB" id="A0A543HZJ9"/>
<dbReference type="SUPFAM" id="SSF53067">
    <property type="entry name" value="Actin-like ATPase domain"/>
    <property type="match status" value="2"/>
</dbReference>
<dbReference type="Pfam" id="PF02782">
    <property type="entry name" value="FGGY_C"/>
    <property type="match status" value="1"/>
</dbReference>
<dbReference type="InterPro" id="IPR050406">
    <property type="entry name" value="FGGY_Carb_Kinase"/>
</dbReference>
<evidence type="ECO:0000259" key="5">
    <source>
        <dbReference type="Pfam" id="PF00370"/>
    </source>
</evidence>
<keyword evidence="2" id="KW-0859">Xylose metabolism</keyword>
<dbReference type="CDD" id="cd07809">
    <property type="entry name" value="ASKHA_NBD_FGGY_BaXK-like"/>
    <property type="match status" value="1"/>
</dbReference>
<dbReference type="GO" id="GO:0016301">
    <property type="term" value="F:kinase activity"/>
    <property type="evidence" value="ECO:0007669"/>
    <property type="project" value="UniProtKB-KW"/>
</dbReference>
<dbReference type="InterPro" id="IPR018484">
    <property type="entry name" value="FGGY_N"/>
</dbReference>
<keyword evidence="8" id="KW-1185">Reference proteome</keyword>
<dbReference type="OrthoDB" id="9760563at2"/>
<protein>
    <submittedName>
        <fullName evidence="7">Sugar (Pentulose or hexulose) kinase</fullName>
    </submittedName>
</protein>
<evidence type="ECO:0000256" key="1">
    <source>
        <dbReference type="ARBA" id="ARBA00009156"/>
    </source>
</evidence>
<dbReference type="PANTHER" id="PTHR43095">
    <property type="entry name" value="SUGAR KINASE"/>
    <property type="match status" value="1"/>
</dbReference>
<sequence length="531" mass="55610">MTWEREVVEAGRVVLGIELGSTRIKAVLTDTAGTRVAAGTHAWQSHLEGGHWTYAQSAIDAGLAACMTDLRGDLSATHGLELRRVAALGVSAMMHGYIALDEDDRWLVPFRTWRDTTTATAAGELSQALGVNIPQRWSVAHLYQAHLDDEAHLGRLARLTTLAGWVHRRLTGEHVLGVGDASGMFPIDPATGTYDERLLARVDDLLRSSSKGTGVARPLVQLLPRVLPAGVRAGVLTVDGARLLDETGTLAAGSPLCPPEGDAGTGMVATNSVRPGTANVSVGTSVFAMTVLDAPWRGTDPNVDIVCTPAGHPVAMVHANNGASELDAWADVFADFARRLQVNLSRDQVFRILLESAADGASDAGGVIVHNFLAGEPVAGVTTGHPLVVRSTGHRLSLPDLVKAHVYAIFGALALGMRSLRDAGVTTDNVVAHGGVFRTEGVAQHALAAAFDTPVTVLQGAGEGGAWGMAVLAALMVRDELDLATFLDRTVFATAATSVVTADPAEVAGFAAYLSRFDALLPLQEVAARLG</sequence>
<dbReference type="PANTHER" id="PTHR43095:SF5">
    <property type="entry name" value="XYLULOSE KINASE"/>
    <property type="match status" value="1"/>
</dbReference>
<evidence type="ECO:0000256" key="4">
    <source>
        <dbReference type="ARBA" id="ARBA00022777"/>
    </source>
</evidence>
<keyword evidence="3" id="KW-0808">Transferase</keyword>
<feature type="domain" description="Carbohydrate kinase FGGY N-terminal" evidence="5">
    <location>
        <begin position="14"/>
        <end position="202"/>
    </location>
</feature>
<dbReference type="Gene3D" id="3.30.420.40">
    <property type="match status" value="2"/>
</dbReference>
<dbReference type="GO" id="GO:0042732">
    <property type="term" value="P:D-xylose metabolic process"/>
    <property type="evidence" value="ECO:0007669"/>
    <property type="project" value="UniProtKB-KW"/>
</dbReference>
<comment type="caution">
    <text evidence="7">The sequence shown here is derived from an EMBL/GenBank/DDBJ whole genome shotgun (WGS) entry which is preliminary data.</text>
</comment>
<dbReference type="Pfam" id="PF00370">
    <property type="entry name" value="FGGY_N"/>
    <property type="match status" value="1"/>
</dbReference>
<accession>A0A543HZJ9</accession>
<dbReference type="InterPro" id="IPR018485">
    <property type="entry name" value="FGGY_C"/>
</dbReference>
<evidence type="ECO:0000313" key="7">
    <source>
        <dbReference type="EMBL" id="TQM63766.1"/>
    </source>
</evidence>
<feature type="domain" description="Carbohydrate kinase FGGY C-terminal" evidence="6">
    <location>
        <begin position="278"/>
        <end position="475"/>
    </location>
</feature>
<organism evidence="7 8">
    <name type="scientific">Humibacillus xanthopallidus</name>
    <dbReference type="NCBI Taxonomy" id="412689"/>
    <lineage>
        <taxon>Bacteria</taxon>
        <taxon>Bacillati</taxon>
        <taxon>Actinomycetota</taxon>
        <taxon>Actinomycetes</taxon>
        <taxon>Micrococcales</taxon>
        <taxon>Intrasporangiaceae</taxon>
        <taxon>Humibacillus</taxon>
    </lineage>
</organism>
<evidence type="ECO:0000259" key="6">
    <source>
        <dbReference type="Pfam" id="PF02782"/>
    </source>
</evidence>